<evidence type="ECO:0000313" key="2">
    <source>
        <dbReference type="Proteomes" id="UP001059576"/>
    </source>
</evidence>
<protein>
    <recommendedName>
        <fullName evidence="3">Asp23/Gls24 family envelope stress response protein</fullName>
    </recommendedName>
</protein>
<organism evidence="1 2">
    <name type="scientific">Mycoplasmopsis equigenitalium</name>
    <dbReference type="NCBI Taxonomy" id="114883"/>
    <lineage>
        <taxon>Bacteria</taxon>
        <taxon>Bacillati</taxon>
        <taxon>Mycoplasmatota</taxon>
        <taxon>Mycoplasmoidales</taxon>
        <taxon>Metamycoplasmataceae</taxon>
        <taxon>Mycoplasmopsis</taxon>
    </lineage>
</organism>
<evidence type="ECO:0000313" key="1">
    <source>
        <dbReference type="EMBL" id="UUD36875.1"/>
    </source>
</evidence>
<dbReference type="RefSeq" id="WP_129722922.1">
    <property type="nucleotide sequence ID" value="NZ_CP101808.1"/>
</dbReference>
<dbReference type="Proteomes" id="UP001059576">
    <property type="component" value="Chromosome"/>
</dbReference>
<dbReference type="EMBL" id="CP101808">
    <property type="protein sequence ID" value="UUD36875.1"/>
    <property type="molecule type" value="Genomic_DNA"/>
</dbReference>
<gene>
    <name evidence="1" type="ORF">NPA09_03185</name>
</gene>
<proteinExistence type="predicted"/>
<accession>A0ABY5J0U3</accession>
<sequence>MVNQKLKDIIIQAIETTPGVSGLTKLDYTNQEFEIVDRKGWKDHIYLTENNKMFNIKLSIVIQDSVTSKNVALAMTNTIIFLAKQQNIRINEVSIFIRGVVYE</sequence>
<reference evidence="1" key="1">
    <citation type="submission" date="2022-07" db="EMBL/GenBank/DDBJ databases">
        <title>Complete genome of Mycoplasma equigenitalium type strain T37.</title>
        <authorList>
            <person name="Spergser J."/>
        </authorList>
    </citation>
    <scope>NUCLEOTIDE SEQUENCE</scope>
    <source>
        <strain evidence="1">T37</strain>
    </source>
</reference>
<name>A0ABY5J0U3_9BACT</name>
<evidence type="ECO:0008006" key="3">
    <source>
        <dbReference type="Google" id="ProtNLM"/>
    </source>
</evidence>
<keyword evidence="2" id="KW-1185">Reference proteome</keyword>